<accession>A0A8W8LIZ2</accession>
<keyword evidence="2" id="KW-1185">Reference proteome</keyword>
<reference evidence="1" key="1">
    <citation type="submission" date="2022-08" db="UniProtKB">
        <authorList>
            <consortium name="EnsemblMetazoa"/>
        </authorList>
    </citation>
    <scope>IDENTIFICATION</scope>
    <source>
        <strain evidence="1">05x7-T-G4-1.051#20</strain>
    </source>
</reference>
<dbReference type="AlphaFoldDB" id="A0A8W8LIZ2"/>
<sequence length="166" mass="19106">MELSFIHINEHAHYEFPAVYENKTKCGDRRKCQYTYLRRHSIWKNVNYGKWWFVFHRYTRRLECWTFQSSPSNEVCRNEEIFGHGASGSNKTAGSRGTEASAFQPHQSGLKAVCRSHWTSLIRLVQGDPGGLWSQSLTGASGRGRIRQTLILSECFLVGSDNVRTF</sequence>
<evidence type="ECO:0000313" key="2">
    <source>
        <dbReference type="Proteomes" id="UP000005408"/>
    </source>
</evidence>
<name>A0A8W8LIZ2_MAGGI</name>
<dbReference type="Proteomes" id="UP000005408">
    <property type="component" value="Unassembled WGS sequence"/>
</dbReference>
<protein>
    <submittedName>
        <fullName evidence="1">Uncharacterized protein</fullName>
    </submittedName>
</protein>
<evidence type="ECO:0000313" key="1">
    <source>
        <dbReference type="EnsemblMetazoa" id="G27709.1:cds"/>
    </source>
</evidence>
<proteinExistence type="predicted"/>
<organism evidence="1 2">
    <name type="scientific">Magallana gigas</name>
    <name type="common">Pacific oyster</name>
    <name type="synonym">Crassostrea gigas</name>
    <dbReference type="NCBI Taxonomy" id="29159"/>
    <lineage>
        <taxon>Eukaryota</taxon>
        <taxon>Metazoa</taxon>
        <taxon>Spiralia</taxon>
        <taxon>Lophotrochozoa</taxon>
        <taxon>Mollusca</taxon>
        <taxon>Bivalvia</taxon>
        <taxon>Autobranchia</taxon>
        <taxon>Pteriomorphia</taxon>
        <taxon>Ostreida</taxon>
        <taxon>Ostreoidea</taxon>
        <taxon>Ostreidae</taxon>
        <taxon>Magallana</taxon>
    </lineage>
</organism>
<dbReference type="EnsemblMetazoa" id="G27709.1">
    <property type="protein sequence ID" value="G27709.1:cds"/>
    <property type="gene ID" value="G27709"/>
</dbReference>